<accession>A0A9P8VVB6</accession>
<proteinExistence type="predicted"/>
<dbReference type="EMBL" id="JAGPYM010000026">
    <property type="protein sequence ID" value="KAH6880439.1"/>
    <property type="molecule type" value="Genomic_DNA"/>
</dbReference>
<dbReference type="Proteomes" id="UP000777438">
    <property type="component" value="Unassembled WGS sequence"/>
</dbReference>
<gene>
    <name evidence="1" type="ORF">B0T10DRAFT_463999</name>
</gene>
<keyword evidence="2" id="KW-1185">Reference proteome</keyword>
<evidence type="ECO:0000313" key="2">
    <source>
        <dbReference type="Proteomes" id="UP000777438"/>
    </source>
</evidence>
<reference evidence="1 2" key="1">
    <citation type="journal article" date="2021" name="Nat. Commun.">
        <title>Genetic determinants of endophytism in the Arabidopsis root mycobiome.</title>
        <authorList>
            <person name="Mesny F."/>
            <person name="Miyauchi S."/>
            <person name="Thiergart T."/>
            <person name="Pickel B."/>
            <person name="Atanasova L."/>
            <person name="Karlsson M."/>
            <person name="Huettel B."/>
            <person name="Barry K.W."/>
            <person name="Haridas S."/>
            <person name="Chen C."/>
            <person name="Bauer D."/>
            <person name="Andreopoulos W."/>
            <person name="Pangilinan J."/>
            <person name="LaButti K."/>
            <person name="Riley R."/>
            <person name="Lipzen A."/>
            <person name="Clum A."/>
            <person name="Drula E."/>
            <person name="Henrissat B."/>
            <person name="Kohler A."/>
            <person name="Grigoriev I.V."/>
            <person name="Martin F.M."/>
            <person name="Hacquard S."/>
        </authorList>
    </citation>
    <scope>NUCLEOTIDE SEQUENCE [LARGE SCALE GENOMIC DNA]</scope>
    <source>
        <strain evidence="1 2">MPI-CAGE-CH-0241</strain>
    </source>
</reference>
<dbReference type="AlphaFoldDB" id="A0A9P8VVB6"/>
<name>A0A9P8VVB6_9HYPO</name>
<protein>
    <submittedName>
        <fullName evidence="1">Uncharacterized protein</fullName>
    </submittedName>
</protein>
<comment type="caution">
    <text evidence="1">The sequence shown here is derived from an EMBL/GenBank/DDBJ whole genome shotgun (WGS) entry which is preliminary data.</text>
</comment>
<sequence>MRKTIDTISPGNEAIDTWTFTTNTASTIVQDTARSLHGAAISYFHDNADRKSFSPRPRGSFLQQARIKRFEVKNKSPAVRVCCSPEKTNFTVRLQSPGLPKTCIADSYHDVDVNRLIGDSHKQGHL</sequence>
<organism evidence="1 2">
    <name type="scientific">Thelonectria olida</name>
    <dbReference type="NCBI Taxonomy" id="1576542"/>
    <lineage>
        <taxon>Eukaryota</taxon>
        <taxon>Fungi</taxon>
        <taxon>Dikarya</taxon>
        <taxon>Ascomycota</taxon>
        <taxon>Pezizomycotina</taxon>
        <taxon>Sordariomycetes</taxon>
        <taxon>Hypocreomycetidae</taxon>
        <taxon>Hypocreales</taxon>
        <taxon>Nectriaceae</taxon>
        <taxon>Thelonectria</taxon>
    </lineage>
</organism>
<evidence type="ECO:0000313" key="1">
    <source>
        <dbReference type="EMBL" id="KAH6880439.1"/>
    </source>
</evidence>